<feature type="coiled-coil region" evidence="2">
    <location>
        <begin position="125"/>
        <end position="152"/>
    </location>
</feature>
<evidence type="ECO:0000313" key="5">
    <source>
        <dbReference type="EMBL" id="SHK38679.1"/>
    </source>
</evidence>
<dbReference type="InterPro" id="IPR006143">
    <property type="entry name" value="RND_pump_MFP"/>
</dbReference>
<dbReference type="AlphaFoldDB" id="A0A1M6S244"/>
<dbReference type="SUPFAM" id="SSF111369">
    <property type="entry name" value="HlyD-like secretion proteins"/>
    <property type="match status" value="1"/>
</dbReference>
<feature type="domain" description="CusB-like beta-barrel" evidence="4">
    <location>
        <begin position="193"/>
        <end position="262"/>
    </location>
</feature>
<keyword evidence="3" id="KW-0732">Signal</keyword>
<dbReference type="Proteomes" id="UP000184275">
    <property type="component" value="Unassembled WGS sequence"/>
</dbReference>
<comment type="similarity">
    <text evidence="1">Belongs to the membrane fusion protein (MFP) (TC 8.A.1) family.</text>
</comment>
<reference evidence="6" key="1">
    <citation type="submission" date="2016-11" db="EMBL/GenBank/DDBJ databases">
        <authorList>
            <person name="Varghese N."/>
            <person name="Submissions S."/>
        </authorList>
    </citation>
    <scope>NUCLEOTIDE SEQUENCE [LARGE SCALE GENOMIC DNA]</scope>
    <source>
        <strain evidence="6">UWOS</strain>
    </source>
</reference>
<dbReference type="GO" id="GO:1990281">
    <property type="term" value="C:efflux pump complex"/>
    <property type="evidence" value="ECO:0007669"/>
    <property type="project" value="TreeGrafter"/>
</dbReference>
<dbReference type="Gene3D" id="1.10.287.470">
    <property type="entry name" value="Helix hairpin bin"/>
    <property type="match status" value="1"/>
</dbReference>
<dbReference type="InterPro" id="IPR058792">
    <property type="entry name" value="Beta-barrel_RND_2"/>
</dbReference>
<dbReference type="EMBL" id="FRAW01000005">
    <property type="protein sequence ID" value="SHK38679.1"/>
    <property type="molecule type" value="Genomic_DNA"/>
</dbReference>
<dbReference type="PANTHER" id="PTHR30469">
    <property type="entry name" value="MULTIDRUG RESISTANCE PROTEIN MDTA"/>
    <property type="match status" value="1"/>
</dbReference>
<name>A0A1M6S244_9BACT</name>
<dbReference type="RefSeq" id="WP_073302855.1">
    <property type="nucleotide sequence ID" value="NZ_FRAW01000005.1"/>
</dbReference>
<dbReference type="Gene3D" id="2.40.50.100">
    <property type="match status" value="1"/>
</dbReference>
<dbReference type="GO" id="GO:0015562">
    <property type="term" value="F:efflux transmembrane transporter activity"/>
    <property type="evidence" value="ECO:0007669"/>
    <property type="project" value="TreeGrafter"/>
</dbReference>
<feature type="chain" id="PRO_5009920755" evidence="3">
    <location>
        <begin position="19"/>
        <end position="265"/>
    </location>
</feature>
<dbReference type="NCBIfam" id="TIGR01730">
    <property type="entry name" value="RND_mfp"/>
    <property type="match status" value="1"/>
</dbReference>
<evidence type="ECO:0000259" key="4">
    <source>
        <dbReference type="Pfam" id="PF25954"/>
    </source>
</evidence>
<evidence type="ECO:0000256" key="3">
    <source>
        <dbReference type="SAM" id="SignalP"/>
    </source>
</evidence>
<evidence type="ECO:0000256" key="2">
    <source>
        <dbReference type="SAM" id="Coils"/>
    </source>
</evidence>
<sequence>MLGKALFTALALAAFALAQQGFDGVTEPINQARVGFTVSGKIDSIWVKEGAFVRKGDTLMNLVNREERLRVRITGITANDSSAVLSARAKLQAYKKDLDATRNLFENSNSVSAEQVWEKQMNHDVAAAELTSAQTERERAKLEHDVARAELEKRVLTAPFDGEIVSISKNKGESVEALEPVIEIADVRTCRMVAYVVANRAGKLRPGQQVSLSLDGRKQVRRKKGKIEFVSPVVDKSSMLRTVKVIFDNTDLAVEPGVTGKILLK</sequence>
<organism evidence="5 6">
    <name type="scientific">Fibrobacter intestinalis</name>
    <dbReference type="NCBI Taxonomy" id="28122"/>
    <lineage>
        <taxon>Bacteria</taxon>
        <taxon>Pseudomonadati</taxon>
        <taxon>Fibrobacterota</taxon>
        <taxon>Fibrobacteria</taxon>
        <taxon>Fibrobacterales</taxon>
        <taxon>Fibrobacteraceae</taxon>
        <taxon>Fibrobacter</taxon>
    </lineage>
</organism>
<accession>A0A1M6S244</accession>
<dbReference type="Gene3D" id="2.40.30.170">
    <property type="match status" value="1"/>
</dbReference>
<feature type="signal peptide" evidence="3">
    <location>
        <begin position="1"/>
        <end position="18"/>
    </location>
</feature>
<keyword evidence="6" id="KW-1185">Reference proteome</keyword>
<dbReference type="Pfam" id="PF25954">
    <property type="entry name" value="Beta-barrel_RND_2"/>
    <property type="match status" value="1"/>
</dbReference>
<proteinExistence type="inferred from homology"/>
<evidence type="ECO:0000313" key="6">
    <source>
        <dbReference type="Proteomes" id="UP000184275"/>
    </source>
</evidence>
<keyword evidence="2" id="KW-0175">Coiled coil</keyword>
<gene>
    <name evidence="5" type="ORF">SAMN05720469_1055</name>
</gene>
<evidence type="ECO:0000256" key="1">
    <source>
        <dbReference type="ARBA" id="ARBA00009477"/>
    </source>
</evidence>
<protein>
    <submittedName>
        <fullName evidence="5">RND family efflux transporter, MFP subunit</fullName>
    </submittedName>
</protein>